<evidence type="ECO:0000259" key="1">
    <source>
        <dbReference type="Pfam" id="PF03811"/>
    </source>
</evidence>
<dbReference type="Pfam" id="PF03811">
    <property type="entry name" value="Zn_ribbon_InsA"/>
    <property type="match status" value="1"/>
</dbReference>
<dbReference type="Proteomes" id="UP000217895">
    <property type="component" value="Chromosome"/>
</dbReference>
<feature type="domain" description="InsA N-terminal zinc ribbon" evidence="1">
    <location>
        <begin position="2"/>
        <end position="29"/>
    </location>
</feature>
<dbReference type="PANTHER" id="PTHR33293:SF1">
    <property type="entry name" value="INSERTION ELEMENT IS1 1 PROTEIN INSB-RELATED"/>
    <property type="match status" value="1"/>
</dbReference>
<proteinExistence type="predicted"/>
<dbReference type="AlphaFoldDB" id="A0A1Z4JBZ3"/>
<dbReference type="PANTHER" id="PTHR33293">
    <property type="entry name" value="INSERTION ELEMENT IS1 1 PROTEIN INSB-RELATED"/>
    <property type="match status" value="1"/>
</dbReference>
<reference evidence="2 3" key="1">
    <citation type="submission" date="2017-06" db="EMBL/GenBank/DDBJ databases">
        <title>Genome sequencing of cyanobaciteial culture collection at National Institute for Environmental Studies (NIES).</title>
        <authorList>
            <person name="Hirose Y."/>
            <person name="Shimura Y."/>
            <person name="Fujisawa T."/>
            <person name="Nakamura Y."/>
            <person name="Kawachi M."/>
        </authorList>
    </citation>
    <scope>NUCLEOTIDE SEQUENCE [LARGE SCALE GENOMIC DNA]</scope>
    <source>
        <strain evidence="2 3">NIES-2135</strain>
    </source>
</reference>
<evidence type="ECO:0000313" key="3">
    <source>
        <dbReference type="Proteomes" id="UP000217895"/>
    </source>
</evidence>
<evidence type="ECO:0000313" key="2">
    <source>
        <dbReference type="EMBL" id="BAY53977.1"/>
    </source>
</evidence>
<dbReference type="InterPro" id="IPR051354">
    <property type="entry name" value="Transposase_27_IS1"/>
</dbReference>
<accession>A0A1Z4JBZ3</accession>
<dbReference type="InterPro" id="IPR003220">
    <property type="entry name" value="InsA_N_dom_Znf"/>
</dbReference>
<sequence>MECPLCGHPKAHKHGKMPNGHQRYLCPTCNQTFSENFDSLYYRCHISPEQIQQVLQAHSEGSSLRGVSRITGLAYNTVVSIVRAASQRAQLVHNAEVQAVETSEVSADELWSFVSKNKSNA</sequence>
<name>A0A1Z4JBZ3_LEPBY</name>
<organism evidence="2 3">
    <name type="scientific">Leptolyngbya boryana NIES-2135</name>
    <dbReference type="NCBI Taxonomy" id="1973484"/>
    <lineage>
        <taxon>Bacteria</taxon>
        <taxon>Bacillati</taxon>
        <taxon>Cyanobacteriota</taxon>
        <taxon>Cyanophyceae</taxon>
        <taxon>Leptolyngbyales</taxon>
        <taxon>Leptolyngbyaceae</taxon>
        <taxon>Leptolyngbya group</taxon>
        <taxon>Leptolyngbya</taxon>
    </lineage>
</organism>
<keyword evidence="3" id="KW-1185">Reference proteome</keyword>
<dbReference type="EMBL" id="AP018203">
    <property type="protein sequence ID" value="BAY53977.1"/>
    <property type="molecule type" value="Genomic_DNA"/>
</dbReference>
<protein>
    <recommendedName>
        <fullName evidence="1">InsA N-terminal zinc ribbon domain-containing protein</fullName>
    </recommendedName>
</protein>
<gene>
    <name evidence="2" type="ORF">NIES2135_07900</name>
</gene>
<dbReference type="GO" id="GO:0006313">
    <property type="term" value="P:DNA transposition"/>
    <property type="evidence" value="ECO:0007669"/>
    <property type="project" value="InterPro"/>
</dbReference>